<evidence type="ECO:0000313" key="2">
    <source>
        <dbReference type="Proteomes" id="UP000698800"/>
    </source>
</evidence>
<accession>A0A9P8IBH6</accession>
<dbReference type="AlphaFoldDB" id="A0A9P8IBH6"/>
<dbReference type="EMBL" id="JAGHQL010000038">
    <property type="protein sequence ID" value="KAH0543145.1"/>
    <property type="molecule type" value="Genomic_DNA"/>
</dbReference>
<dbReference type="Proteomes" id="UP000698800">
    <property type="component" value="Unassembled WGS sequence"/>
</dbReference>
<comment type="caution">
    <text evidence="1">The sequence shown here is derived from an EMBL/GenBank/DDBJ whole genome shotgun (WGS) entry which is preliminary data.</text>
</comment>
<name>A0A9P8IBH6_9PEZI</name>
<organism evidence="1 2">
    <name type="scientific">Glutinoglossum americanum</name>
    <dbReference type="NCBI Taxonomy" id="1670608"/>
    <lineage>
        <taxon>Eukaryota</taxon>
        <taxon>Fungi</taxon>
        <taxon>Dikarya</taxon>
        <taxon>Ascomycota</taxon>
        <taxon>Pezizomycotina</taxon>
        <taxon>Geoglossomycetes</taxon>
        <taxon>Geoglossales</taxon>
        <taxon>Geoglossaceae</taxon>
        <taxon>Glutinoglossum</taxon>
    </lineage>
</organism>
<reference evidence="1" key="1">
    <citation type="submission" date="2021-03" db="EMBL/GenBank/DDBJ databases">
        <title>Comparative genomics and phylogenomic investigation of the class Geoglossomycetes provide insights into ecological specialization and systematics.</title>
        <authorList>
            <person name="Melie T."/>
            <person name="Pirro S."/>
            <person name="Miller A.N."/>
            <person name="Quandt A."/>
        </authorList>
    </citation>
    <scope>NUCLEOTIDE SEQUENCE</scope>
    <source>
        <strain evidence="1">GBOQ0MN5Z8</strain>
    </source>
</reference>
<evidence type="ECO:0000313" key="1">
    <source>
        <dbReference type="EMBL" id="KAH0543145.1"/>
    </source>
</evidence>
<keyword evidence="2" id="KW-1185">Reference proteome</keyword>
<proteinExistence type="predicted"/>
<gene>
    <name evidence="1" type="ORF">FGG08_002490</name>
</gene>
<sequence>MRDNSAAPSVWHRTAVITSRAAGPGCIIQSTYGTPDAHGNFEVVVLEGDGEQKELVHYYRRNSPHELPWYRTDVISRQVQGPGTLIQSSYGTPDSPGNLEVVVVEGVKGAYSLAHWYRDNSPNTSSLWQRGGNVCTFPFDSLYFG</sequence>
<protein>
    <submittedName>
        <fullName evidence="1">Uncharacterized protein</fullName>
    </submittedName>
</protein>
<dbReference type="OrthoDB" id="4469853at2759"/>